<name>A0A6L6GAL0_STRUB</name>
<dbReference type="RefSeq" id="WP_046389553.1">
    <property type="nucleotide sequence ID" value="NZ_JADFAY010000001.1"/>
</dbReference>
<proteinExistence type="predicted"/>
<dbReference type="AlphaFoldDB" id="A0A6L6GAL0"/>
<dbReference type="InterPro" id="IPR007351">
    <property type="entry name" value="YjbR"/>
</dbReference>
<reference evidence="1 2" key="1">
    <citation type="submission" date="2019-11" db="EMBL/GenBank/DDBJ databases">
        <title>Streptococcus uberis isolated from clinical mastitis cases on a southeastern Queensland dairy.</title>
        <authorList>
            <person name="Workentine M.L."/>
            <person name="Price R."/>
            <person name="Olchowy T."/>
        </authorList>
    </citation>
    <scope>NUCLEOTIDE SEQUENCE [LARGE SCALE GENOMIC DNA]</scope>
    <source>
        <strain evidence="1 2">OLC4459-A17</strain>
    </source>
</reference>
<dbReference type="PANTHER" id="PTHR35145">
    <property type="entry name" value="CYTOPLASMIC PROTEIN-RELATED"/>
    <property type="match status" value="1"/>
</dbReference>
<dbReference type="InterPro" id="IPR038056">
    <property type="entry name" value="YjbR-like_sf"/>
</dbReference>
<dbReference type="SUPFAM" id="SSF142906">
    <property type="entry name" value="YjbR-like"/>
    <property type="match status" value="1"/>
</dbReference>
<dbReference type="Pfam" id="PF04237">
    <property type="entry name" value="YjbR"/>
    <property type="match status" value="1"/>
</dbReference>
<dbReference type="EMBL" id="WLXI01000054">
    <property type="protein sequence ID" value="MTD02210.1"/>
    <property type="molecule type" value="Genomic_DNA"/>
</dbReference>
<accession>A0A6L6GAL0</accession>
<comment type="caution">
    <text evidence="1">The sequence shown here is derived from an EMBL/GenBank/DDBJ whole genome shotgun (WGS) entry which is preliminary data.</text>
</comment>
<gene>
    <name evidence="1" type="ORF">GKS16_08015</name>
</gene>
<evidence type="ECO:0000313" key="2">
    <source>
        <dbReference type="Proteomes" id="UP000483839"/>
    </source>
</evidence>
<dbReference type="InterPro" id="IPR015947">
    <property type="entry name" value="PUA-like_sf"/>
</dbReference>
<dbReference type="InterPro" id="IPR058532">
    <property type="entry name" value="YjbR/MT2646/Rv2570-like"/>
</dbReference>
<dbReference type="SUPFAM" id="SSF88697">
    <property type="entry name" value="PUA domain-like"/>
    <property type="match status" value="1"/>
</dbReference>
<dbReference type="Gene3D" id="3.90.1150.30">
    <property type="match status" value="1"/>
</dbReference>
<dbReference type="Proteomes" id="UP000483839">
    <property type="component" value="Unassembled WGS sequence"/>
</dbReference>
<protein>
    <submittedName>
        <fullName evidence="1">MmcQ family protein</fullName>
    </submittedName>
</protein>
<sequence>MSIERRFFRAKKVQMDSLQAFGFVKTDRGYSYSEKLMEGQLEAQLLVTEKGEISGKVIDCDLGEEYLPLRQERQDGAFVGEVRQAYLDLLGRVAEACCLTLPFQSDQMNRMAQRIEERFGDLLDCPFEKQEDYQSYRVDGKWYGLIYPLELSKLKGISEDLKAETAEVINLKVEPKYLSGLLEREGIFEAYHMAKKSWVTVLLNDSLSDQELWELIAKSRQLAAPSKLSAGSGPDYWLIPANLKYYDIDSEFAASDTILWTQKASIKAGDFVFIYITAPTRAIRYACRVLEANIANQGYRDLSSIKTLMSLKCLKQFPDHLLTADLLKEYQVNAVRGPRRMSQQLIAFLKEKEYFNDKE</sequence>
<dbReference type="PANTHER" id="PTHR35145:SF1">
    <property type="entry name" value="CYTOPLASMIC PROTEIN"/>
    <property type="match status" value="1"/>
</dbReference>
<organism evidence="1 2">
    <name type="scientific">Streptococcus uberis</name>
    <dbReference type="NCBI Taxonomy" id="1349"/>
    <lineage>
        <taxon>Bacteria</taxon>
        <taxon>Bacillati</taxon>
        <taxon>Bacillota</taxon>
        <taxon>Bacilli</taxon>
        <taxon>Lactobacillales</taxon>
        <taxon>Streptococcaceae</taxon>
        <taxon>Streptococcus</taxon>
    </lineage>
</organism>
<evidence type="ECO:0000313" key="1">
    <source>
        <dbReference type="EMBL" id="MTD02210.1"/>
    </source>
</evidence>